<proteinExistence type="predicted"/>
<feature type="transmembrane region" description="Helical" evidence="1">
    <location>
        <begin position="30"/>
        <end position="49"/>
    </location>
</feature>
<feature type="transmembrane region" description="Helical" evidence="1">
    <location>
        <begin position="149"/>
        <end position="173"/>
    </location>
</feature>
<organism evidence="2 3">
    <name type="scientific">Alkaliphilus serpentinus</name>
    <dbReference type="NCBI Taxonomy" id="1482731"/>
    <lineage>
        <taxon>Bacteria</taxon>
        <taxon>Bacillati</taxon>
        <taxon>Bacillota</taxon>
        <taxon>Clostridia</taxon>
        <taxon>Peptostreptococcales</taxon>
        <taxon>Natronincolaceae</taxon>
        <taxon>Alkaliphilus</taxon>
    </lineage>
</organism>
<keyword evidence="1" id="KW-1133">Transmembrane helix</keyword>
<dbReference type="AlphaFoldDB" id="A0A833M9P9"/>
<dbReference type="Proteomes" id="UP000465601">
    <property type="component" value="Unassembled WGS sequence"/>
</dbReference>
<feature type="transmembrane region" description="Helical" evidence="1">
    <location>
        <begin position="105"/>
        <end position="129"/>
    </location>
</feature>
<keyword evidence="1" id="KW-0472">Membrane</keyword>
<evidence type="ECO:0000256" key="1">
    <source>
        <dbReference type="SAM" id="Phobius"/>
    </source>
</evidence>
<feature type="transmembrane region" description="Helical" evidence="1">
    <location>
        <begin position="180"/>
        <end position="198"/>
    </location>
</feature>
<comment type="caution">
    <text evidence="2">The sequence shown here is derived from an EMBL/GenBank/DDBJ whole genome shotgun (WGS) entry which is preliminary data.</text>
</comment>
<dbReference type="RefSeq" id="WP_151866311.1">
    <property type="nucleotide sequence ID" value="NZ_WBZB01000037.1"/>
</dbReference>
<evidence type="ECO:0000313" key="3">
    <source>
        <dbReference type="Proteomes" id="UP000465601"/>
    </source>
</evidence>
<dbReference type="EMBL" id="WBZB01000037">
    <property type="protein sequence ID" value="KAB3529074.1"/>
    <property type="molecule type" value="Genomic_DNA"/>
</dbReference>
<keyword evidence="1" id="KW-0812">Transmembrane</keyword>
<name>A0A833M9P9_9FIRM</name>
<protein>
    <recommendedName>
        <fullName evidence="4">ABC transporter permease</fullName>
    </recommendedName>
</protein>
<sequence>MFMEKIEREHTINLTKVKLRMQKRDMIRPFFILAFLLLLNIILTFSVVFNRMDSVQTIDGLNFSYLIFLVGVIMSLYMTVSYTTNNHFYSVYPQNNTSRFLSSQLINYFYLLLLSIASLVIYFLQHGIYGILANMKDNLVIVYGFDIEYTLVGFLVYFMYLSLITSVITFIAVILRRFKIYGFIILTTALSFFVYNDYAKSFLIEVVKLITHENKILFFFLKGIVI</sequence>
<gene>
    <name evidence="2" type="ORF">F8153_10505</name>
</gene>
<feature type="transmembrane region" description="Helical" evidence="1">
    <location>
        <begin position="61"/>
        <end position="84"/>
    </location>
</feature>
<dbReference type="OrthoDB" id="9856878at2"/>
<evidence type="ECO:0008006" key="4">
    <source>
        <dbReference type="Google" id="ProtNLM"/>
    </source>
</evidence>
<evidence type="ECO:0000313" key="2">
    <source>
        <dbReference type="EMBL" id="KAB3529074.1"/>
    </source>
</evidence>
<keyword evidence="3" id="KW-1185">Reference proteome</keyword>
<reference evidence="2 3" key="1">
    <citation type="submission" date="2019-10" db="EMBL/GenBank/DDBJ databases">
        <title>Alkaliphilus serpentinus sp. nov. and Alkaliphilus pronyensis sp. nov., two novel anaerobic alkaliphilic species isolated from the serpentinized-hosted hydrothermal field of the Prony Bay (New Caledonia).</title>
        <authorList>
            <person name="Postec A."/>
        </authorList>
    </citation>
    <scope>NUCLEOTIDE SEQUENCE [LARGE SCALE GENOMIC DNA]</scope>
    <source>
        <strain evidence="2 3">LacT</strain>
    </source>
</reference>
<accession>A0A833M9P9</accession>